<dbReference type="CDD" id="cd10148">
    <property type="entry name" value="CsoR-like_DUF156"/>
    <property type="match status" value="1"/>
</dbReference>
<protein>
    <submittedName>
        <fullName evidence="1">Copper-sensing transcriptional repressor CsoR</fullName>
    </submittedName>
</protein>
<sequence>MKSDEAEFAVEHVIADKEKLQEIVTRLKRAQGQIGGVIKMVEEARTCTEIVTQLSAVSKAVDRAAFSVIATGLRECMLSDSDDAQALTKQLERLFLTMA</sequence>
<dbReference type="GO" id="GO:0003677">
    <property type="term" value="F:DNA binding"/>
    <property type="evidence" value="ECO:0007669"/>
    <property type="project" value="InterPro"/>
</dbReference>
<dbReference type="InterPro" id="IPR003735">
    <property type="entry name" value="Metal_Tscrpt_repr"/>
</dbReference>
<organism evidence="1">
    <name type="scientific">mine drainage metagenome</name>
    <dbReference type="NCBI Taxonomy" id="410659"/>
    <lineage>
        <taxon>unclassified sequences</taxon>
        <taxon>metagenomes</taxon>
        <taxon>ecological metagenomes</taxon>
    </lineage>
</organism>
<dbReference type="AlphaFoldDB" id="A0A1J5Q5X0"/>
<reference evidence="1" key="1">
    <citation type="submission" date="2016-10" db="EMBL/GenBank/DDBJ databases">
        <title>Sequence of Gallionella enrichment culture.</title>
        <authorList>
            <person name="Poehlein A."/>
            <person name="Muehling M."/>
            <person name="Daniel R."/>
        </authorList>
    </citation>
    <scope>NUCLEOTIDE SEQUENCE</scope>
</reference>
<dbReference type="InterPro" id="IPR038390">
    <property type="entry name" value="Metal_Tscrpt_repr_sf"/>
</dbReference>
<gene>
    <name evidence="1" type="primary">csoR_8</name>
    <name evidence="1" type="ORF">GALL_392170</name>
</gene>
<dbReference type="Pfam" id="PF02583">
    <property type="entry name" value="Trns_repr_metal"/>
    <property type="match status" value="1"/>
</dbReference>
<dbReference type="GO" id="GO:0006355">
    <property type="term" value="P:regulation of DNA-templated transcription"/>
    <property type="evidence" value="ECO:0007669"/>
    <property type="project" value="InterPro"/>
</dbReference>
<accession>A0A1J5Q5X0</accession>
<name>A0A1J5Q5X0_9ZZZZ</name>
<evidence type="ECO:0000313" key="1">
    <source>
        <dbReference type="EMBL" id="OIQ79062.1"/>
    </source>
</evidence>
<dbReference type="PANTHER" id="PTHR33677">
    <property type="entry name" value="TRANSCRIPTIONAL REPRESSOR FRMR-RELATED"/>
    <property type="match status" value="1"/>
</dbReference>
<dbReference type="EMBL" id="MLJW01001282">
    <property type="protein sequence ID" value="OIQ79062.1"/>
    <property type="molecule type" value="Genomic_DNA"/>
</dbReference>
<proteinExistence type="predicted"/>
<dbReference type="GO" id="GO:0046872">
    <property type="term" value="F:metal ion binding"/>
    <property type="evidence" value="ECO:0007669"/>
    <property type="project" value="InterPro"/>
</dbReference>
<dbReference type="Gene3D" id="1.20.58.1000">
    <property type="entry name" value="Metal-sensitive repressor, helix protomer"/>
    <property type="match status" value="1"/>
</dbReference>
<comment type="caution">
    <text evidence="1">The sequence shown here is derived from an EMBL/GenBank/DDBJ whole genome shotgun (WGS) entry which is preliminary data.</text>
</comment>
<dbReference type="PANTHER" id="PTHR33677:SF5">
    <property type="entry name" value="TRANSCRIPTIONAL REPRESSOR FRMR"/>
    <property type="match status" value="1"/>
</dbReference>